<accession>F9DEQ4</accession>
<comment type="caution">
    <text evidence="1">The sequence shown here is derived from an EMBL/GenBank/DDBJ whole genome shotgun (WGS) entry which is preliminary data.</text>
</comment>
<dbReference type="STRING" id="997353.HMPREF9144_0144"/>
<sequence length="41" mass="4691">MGRGWVDIHMVKGVFVRFGFDAIRISQIQRQVKNKATKNAS</sequence>
<gene>
    <name evidence="1" type="ORF">HMPREF9144_0144</name>
</gene>
<proteinExistence type="predicted"/>
<evidence type="ECO:0000313" key="2">
    <source>
        <dbReference type="Proteomes" id="UP000004123"/>
    </source>
</evidence>
<dbReference type="HOGENOM" id="CLU_3274669_0_0_10"/>
<evidence type="ECO:0000313" key="1">
    <source>
        <dbReference type="EMBL" id="EGQ22698.1"/>
    </source>
</evidence>
<organism evidence="1 2">
    <name type="scientific">Prevotella pallens ATCC 700821</name>
    <dbReference type="NCBI Taxonomy" id="997353"/>
    <lineage>
        <taxon>Bacteria</taxon>
        <taxon>Pseudomonadati</taxon>
        <taxon>Bacteroidota</taxon>
        <taxon>Bacteroidia</taxon>
        <taxon>Bacteroidales</taxon>
        <taxon>Prevotellaceae</taxon>
        <taxon>Prevotella</taxon>
    </lineage>
</organism>
<name>F9DEQ4_9BACT</name>
<dbReference type="EMBL" id="AFPY01000004">
    <property type="protein sequence ID" value="EGQ22698.1"/>
    <property type="molecule type" value="Genomic_DNA"/>
</dbReference>
<dbReference type="AlphaFoldDB" id="F9DEQ4"/>
<dbReference type="Proteomes" id="UP000004123">
    <property type="component" value="Unassembled WGS sequence"/>
</dbReference>
<reference evidence="1 2" key="1">
    <citation type="submission" date="2011-04" db="EMBL/GenBank/DDBJ databases">
        <authorList>
            <person name="Muzny D."/>
            <person name="Qin X."/>
            <person name="Deng J."/>
            <person name="Jiang H."/>
            <person name="Liu Y."/>
            <person name="Qu J."/>
            <person name="Song X.-Z."/>
            <person name="Zhang L."/>
            <person name="Thornton R."/>
            <person name="Coyle M."/>
            <person name="Francisco L."/>
            <person name="Jackson L."/>
            <person name="Javaid M."/>
            <person name="Korchina V."/>
            <person name="Kovar C."/>
            <person name="Mata R."/>
            <person name="Mathew T."/>
            <person name="Ngo R."/>
            <person name="Nguyen L."/>
            <person name="Nguyen N."/>
            <person name="Okwuonu G."/>
            <person name="Ongeri F."/>
            <person name="Pham C."/>
            <person name="Simmons D."/>
            <person name="Wilczek-Boney K."/>
            <person name="Hale W."/>
            <person name="Jakkamsetti A."/>
            <person name="Pham P."/>
            <person name="Ruth R."/>
            <person name="San Lucas F."/>
            <person name="Warren J."/>
            <person name="Zhang J."/>
            <person name="Zhao Z."/>
            <person name="Zhou C."/>
            <person name="Zhu D."/>
            <person name="Lee S."/>
            <person name="Bess C."/>
            <person name="Blankenburg K."/>
            <person name="Forbes L."/>
            <person name="Fu Q."/>
            <person name="Gubbala S."/>
            <person name="Hirani K."/>
            <person name="Jayaseelan J.C."/>
            <person name="Lara F."/>
            <person name="Munidasa M."/>
            <person name="Palculict T."/>
            <person name="Patil S."/>
            <person name="Pu L.-L."/>
            <person name="Saada N."/>
            <person name="Tang L."/>
            <person name="Weissenberger G."/>
            <person name="Zhu Y."/>
            <person name="Hemphill L."/>
            <person name="Shang Y."/>
            <person name="Youmans B."/>
            <person name="Ayvaz T."/>
            <person name="Ross M."/>
            <person name="Santibanez J."/>
            <person name="Aqrawi P."/>
            <person name="Gross S."/>
            <person name="Joshi V."/>
            <person name="Fowler G."/>
            <person name="Nazareth L."/>
            <person name="Reid J."/>
            <person name="Worley K."/>
            <person name="Petrosino J."/>
            <person name="Highlander S."/>
            <person name="Gibbs R."/>
        </authorList>
    </citation>
    <scope>NUCLEOTIDE SEQUENCE [LARGE SCALE GENOMIC DNA]</scope>
    <source>
        <strain evidence="1 2">ATCC 700821</strain>
    </source>
</reference>
<protein>
    <submittedName>
        <fullName evidence="1">Uncharacterized protein</fullName>
    </submittedName>
</protein>